<dbReference type="PROSITE" id="PS51464">
    <property type="entry name" value="SIS"/>
    <property type="match status" value="1"/>
</dbReference>
<dbReference type="GO" id="GO:1901135">
    <property type="term" value="P:carbohydrate derivative metabolic process"/>
    <property type="evidence" value="ECO:0007669"/>
    <property type="project" value="InterPro"/>
</dbReference>
<dbReference type="PANTHER" id="PTHR30514">
    <property type="entry name" value="GLUCOKINASE"/>
    <property type="match status" value="1"/>
</dbReference>
<dbReference type="GO" id="GO:0003677">
    <property type="term" value="F:DNA binding"/>
    <property type="evidence" value="ECO:0007669"/>
    <property type="project" value="UniProtKB-KW"/>
</dbReference>
<dbReference type="InterPro" id="IPR001347">
    <property type="entry name" value="SIS_dom"/>
</dbReference>
<feature type="domain" description="SIS" evidence="5">
    <location>
        <begin position="110"/>
        <end position="254"/>
    </location>
</feature>
<dbReference type="Proteomes" id="UP000284543">
    <property type="component" value="Unassembled WGS sequence"/>
</dbReference>
<dbReference type="InterPro" id="IPR036388">
    <property type="entry name" value="WH-like_DNA-bd_sf"/>
</dbReference>
<dbReference type="PROSITE" id="PS51071">
    <property type="entry name" value="HTH_RPIR"/>
    <property type="match status" value="1"/>
</dbReference>
<evidence type="ECO:0000313" key="6">
    <source>
        <dbReference type="EMBL" id="RGV74822.1"/>
    </source>
</evidence>
<dbReference type="InterPro" id="IPR046348">
    <property type="entry name" value="SIS_dom_sf"/>
</dbReference>
<keyword evidence="3" id="KW-0804">Transcription</keyword>
<evidence type="ECO:0000259" key="4">
    <source>
        <dbReference type="PROSITE" id="PS51071"/>
    </source>
</evidence>
<evidence type="ECO:0000313" key="7">
    <source>
        <dbReference type="Proteomes" id="UP000284543"/>
    </source>
</evidence>
<accession>A0A412Z4C3</accession>
<dbReference type="Gene3D" id="3.40.50.10490">
    <property type="entry name" value="Glucose-6-phosphate isomerase like protein, domain 1"/>
    <property type="match status" value="1"/>
</dbReference>
<dbReference type="SUPFAM" id="SSF53697">
    <property type="entry name" value="SIS domain"/>
    <property type="match status" value="1"/>
</dbReference>
<dbReference type="PANTHER" id="PTHR30514:SF1">
    <property type="entry name" value="HTH-TYPE TRANSCRIPTIONAL REGULATOR HEXR-RELATED"/>
    <property type="match status" value="1"/>
</dbReference>
<keyword evidence="2" id="KW-0238">DNA-binding</keyword>
<dbReference type="RefSeq" id="WP_117626991.1">
    <property type="nucleotide sequence ID" value="NZ_CATYQV010000072.1"/>
</dbReference>
<evidence type="ECO:0000256" key="3">
    <source>
        <dbReference type="ARBA" id="ARBA00023163"/>
    </source>
</evidence>
<evidence type="ECO:0000256" key="2">
    <source>
        <dbReference type="ARBA" id="ARBA00023125"/>
    </source>
</evidence>
<evidence type="ECO:0000256" key="1">
    <source>
        <dbReference type="ARBA" id="ARBA00023015"/>
    </source>
</evidence>
<name>A0A412Z4C3_9FIRM</name>
<dbReference type="Pfam" id="PF01380">
    <property type="entry name" value="SIS"/>
    <property type="match status" value="1"/>
</dbReference>
<organism evidence="6 7">
    <name type="scientific">Enterocloster bolteae</name>
    <dbReference type="NCBI Taxonomy" id="208479"/>
    <lineage>
        <taxon>Bacteria</taxon>
        <taxon>Bacillati</taxon>
        <taxon>Bacillota</taxon>
        <taxon>Clostridia</taxon>
        <taxon>Lachnospirales</taxon>
        <taxon>Lachnospiraceae</taxon>
        <taxon>Enterocloster</taxon>
    </lineage>
</organism>
<dbReference type="InterPro" id="IPR035472">
    <property type="entry name" value="RpiR-like_SIS"/>
</dbReference>
<dbReference type="Pfam" id="PF01418">
    <property type="entry name" value="HTH_6"/>
    <property type="match status" value="1"/>
</dbReference>
<gene>
    <name evidence="6" type="ORF">DWW02_15925</name>
</gene>
<dbReference type="EMBL" id="QRZM01000006">
    <property type="protein sequence ID" value="RGV74822.1"/>
    <property type="molecule type" value="Genomic_DNA"/>
</dbReference>
<dbReference type="InterPro" id="IPR000281">
    <property type="entry name" value="HTH_RpiR"/>
</dbReference>
<keyword evidence="1" id="KW-0805">Transcription regulation</keyword>
<dbReference type="GO" id="GO:0097367">
    <property type="term" value="F:carbohydrate derivative binding"/>
    <property type="evidence" value="ECO:0007669"/>
    <property type="project" value="InterPro"/>
</dbReference>
<dbReference type="SUPFAM" id="SSF46689">
    <property type="entry name" value="Homeodomain-like"/>
    <property type="match status" value="1"/>
</dbReference>
<dbReference type="GO" id="GO:0003700">
    <property type="term" value="F:DNA-binding transcription factor activity"/>
    <property type="evidence" value="ECO:0007669"/>
    <property type="project" value="InterPro"/>
</dbReference>
<proteinExistence type="predicted"/>
<dbReference type="InterPro" id="IPR009057">
    <property type="entry name" value="Homeodomain-like_sf"/>
</dbReference>
<evidence type="ECO:0000259" key="5">
    <source>
        <dbReference type="PROSITE" id="PS51464"/>
    </source>
</evidence>
<dbReference type="Gene3D" id="1.10.10.10">
    <property type="entry name" value="Winged helix-like DNA-binding domain superfamily/Winged helix DNA-binding domain"/>
    <property type="match status" value="1"/>
</dbReference>
<reference evidence="6 7" key="1">
    <citation type="submission" date="2018-08" db="EMBL/GenBank/DDBJ databases">
        <title>A genome reference for cultivated species of the human gut microbiota.</title>
        <authorList>
            <person name="Zou Y."/>
            <person name="Xue W."/>
            <person name="Luo G."/>
        </authorList>
    </citation>
    <scope>NUCLEOTIDE SEQUENCE [LARGE SCALE GENOMIC DNA]</scope>
    <source>
        <strain evidence="6 7">AF14-18</strain>
    </source>
</reference>
<dbReference type="AlphaFoldDB" id="A0A412Z4C3"/>
<dbReference type="InterPro" id="IPR047640">
    <property type="entry name" value="RpiR-like"/>
</dbReference>
<comment type="caution">
    <text evidence="6">The sequence shown here is derived from an EMBL/GenBank/DDBJ whole genome shotgun (WGS) entry which is preliminary data.</text>
</comment>
<protein>
    <submittedName>
        <fullName evidence="6">MurR/RpiR family transcriptional regulator</fullName>
    </submittedName>
</protein>
<dbReference type="CDD" id="cd05013">
    <property type="entry name" value="SIS_RpiR"/>
    <property type="match status" value="1"/>
</dbReference>
<sequence>MRLEEAFNKNYNRFTENEQYICRYLLEHKKECAVMSITEFAGSCHVSESMLVRFAKKNGLAGYGELKARLRLEEQETEEALGPGEELLNTVTDSYHKMMDELIGRGLDSLFEKLYRARRVFLYGSGSAQTRAASEMKRIFLPVKEMFHIHGHDMRGALSRVMTERDMAVIISLTGESEATVSLARELRLRQVPTLSITRLGNNTLASVCDENLYIHSITLPSRYGVEYEISTPYFILIEYLYLAYQEFLKRRLDSL</sequence>
<feature type="domain" description="HTH rpiR-type" evidence="4">
    <location>
        <begin position="1"/>
        <end position="77"/>
    </location>
</feature>